<dbReference type="PANTHER" id="PTHR24559">
    <property type="entry name" value="TRANSPOSON TY3-I GAG-POL POLYPROTEIN"/>
    <property type="match status" value="1"/>
</dbReference>
<dbReference type="GO" id="GO:0003964">
    <property type="term" value="F:RNA-directed DNA polymerase activity"/>
    <property type="evidence" value="ECO:0007669"/>
    <property type="project" value="UniProtKB-KW"/>
</dbReference>
<dbReference type="SUPFAM" id="SSF56672">
    <property type="entry name" value="DNA/RNA polymerases"/>
    <property type="match status" value="1"/>
</dbReference>
<evidence type="ECO:0000313" key="10">
    <source>
        <dbReference type="Proteomes" id="UP000887116"/>
    </source>
</evidence>
<keyword evidence="7" id="KW-0695">RNA-directed DNA polymerase</keyword>
<dbReference type="Proteomes" id="UP000887116">
    <property type="component" value="Unassembled WGS sequence"/>
</dbReference>
<dbReference type="Pfam" id="PF00078">
    <property type="entry name" value="RVT_1"/>
    <property type="match status" value="1"/>
</dbReference>
<dbReference type="PANTHER" id="PTHR24559:SF435">
    <property type="entry name" value="RIBONUCLEASE H"/>
    <property type="match status" value="1"/>
</dbReference>
<dbReference type="InterPro" id="IPR000477">
    <property type="entry name" value="RT_dom"/>
</dbReference>
<keyword evidence="2" id="KW-0808">Transferase</keyword>
<feature type="domain" description="Reverse transcriptase" evidence="8">
    <location>
        <begin position="81"/>
        <end position="161"/>
    </location>
</feature>
<evidence type="ECO:0000256" key="2">
    <source>
        <dbReference type="ARBA" id="ARBA00022679"/>
    </source>
</evidence>
<dbReference type="CDD" id="cd01647">
    <property type="entry name" value="RT_LTR"/>
    <property type="match status" value="1"/>
</dbReference>
<dbReference type="EMBL" id="BMAO01001876">
    <property type="protein sequence ID" value="GFQ76605.1"/>
    <property type="molecule type" value="Genomic_DNA"/>
</dbReference>
<keyword evidence="10" id="KW-1185">Reference proteome</keyword>
<dbReference type="GO" id="GO:0008233">
    <property type="term" value="F:peptidase activity"/>
    <property type="evidence" value="ECO:0007669"/>
    <property type="project" value="UniProtKB-KW"/>
</dbReference>
<evidence type="ECO:0000256" key="3">
    <source>
        <dbReference type="ARBA" id="ARBA00022695"/>
    </source>
</evidence>
<proteinExistence type="predicted"/>
<dbReference type="AlphaFoldDB" id="A0A8X6IG60"/>
<evidence type="ECO:0000256" key="7">
    <source>
        <dbReference type="ARBA" id="ARBA00022918"/>
    </source>
</evidence>
<sequence length="161" mass="17941">MRSLAGDNVGEPLLKSLWLGRLPNRTQTILSALNENLDQLATVADKINDLTFSQGINSVAATSKNKTAQLEQQILLNLHSKLNSVTVPDRYPVPHIQDCTQNLYEKTIFTTLDLARAYHQIAINPPDIPKTAVTAPFGLFEYTAMPFGLRNSGQTFQRHMH</sequence>
<dbReference type="GO" id="GO:0006508">
    <property type="term" value="P:proteolysis"/>
    <property type="evidence" value="ECO:0007669"/>
    <property type="project" value="UniProtKB-KW"/>
</dbReference>
<dbReference type="InterPro" id="IPR043502">
    <property type="entry name" value="DNA/RNA_pol_sf"/>
</dbReference>
<reference evidence="9" key="1">
    <citation type="submission" date="2020-07" db="EMBL/GenBank/DDBJ databases">
        <title>Multicomponent nature underlies the extraordinary mechanical properties of spider dragline silk.</title>
        <authorList>
            <person name="Kono N."/>
            <person name="Nakamura H."/>
            <person name="Mori M."/>
            <person name="Yoshida Y."/>
            <person name="Ohtoshi R."/>
            <person name="Malay A.D."/>
            <person name="Moran D.A.P."/>
            <person name="Tomita M."/>
            <person name="Numata K."/>
            <person name="Arakawa K."/>
        </authorList>
    </citation>
    <scope>NUCLEOTIDE SEQUENCE</scope>
</reference>
<keyword evidence="5" id="KW-0255">Endonuclease</keyword>
<evidence type="ECO:0000256" key="1">
    <source>
        <dbReference type="ARBA" id="ARBA00022670"/>
    </source>
</evidence>
<dbReference type="OrthoDB" id="6429476at2759"/>
<evidence type="ECO:0000256" key="4">
    <source>
        <dbReference type="ARBA" id="ARBA00022722"/>
    </source>
</evidence>
<dbReference type="FunFam" id="3.10.10.10:FF:000007">
    <property type="entry name" value="Retrovirus-related Pol polyprotein from transposon 17.6-like Protein"/>
    <property type="match status" value="1"/>
</dbReference>
<accession>A0A8X6IG60</accession>
<evidence type="ECO:0000256" key="6">
    <source>
        <dbReference type="ARBA" id="ARBA00022801"/>
    </source>
</evidence>
<name>A0A8X6IG60_TRICU</name>
<dbReference type="Gene3D" id="3.10.10.10">
    <property type="entry name" value="HIV Type 1 Reverse Transcriptase, subunit A, domain 1"/>
    <property type="match status" value="1"/>
</dbReference>
<evidence type="ECO:0000256" key="5">
    <source>
        <dbReference type="ARBA" id="ARBA00022759"/>
    </source>
</evidence>
<dbReference type="Gene3D" id="3.30.70.270">
    <property type="match status" value="1"/>
</dbReference>
<comment type="caution">
    <text evidence="9">The sequence shown here is derived from an EMBL/GenBank/DDBJ whole genome shotgun (WGS) entry which is preliminary data.</text>
</comment>
<protein>
    <submittedName>
        <fullName evidence="9">Retrovirus-related Pol polyprotein from transposon 297</fullName>
    </submittedName>
</protein>
<dbReference type="InterPro" id="IPR043128">
    <property type="entry name" value="Rev_trsase/Diguanyl_cyclase"/>
</dbReference>
<dbReference type="InterPro" id="IPR053134">
    <property type="entry name" value="RNA-dir_DNA_polymerase"/>
</dbReference>
<evidence type="ECO:0000313" key="9">
    <source>
        <dbReference type="EMBL" id="GFQ76605.1"/>
    </source>
</evidence>
<dbReference type="GO" id="GO:0004519">
    <property type="term" value="F:endonuclease activity"/>
    <property type="evidence" value="ECO:0007669"/>
    <property type="project" value="UniProtKB-KW"/>
</dbReference>
<keyword evidence="4" id="KW-0540">Nuclease</keyword>
<evidence type="ECO:0000259" key="8">
    <source>
        <dbReference type="Pfam" id="PF00078"/>
    </source>
</evidence>
<keyword evidence="1" id="KW-0645">Protease</keyword>
<gene>
    <name evidence="9" type="primary">pol</name>
    <name evidence="9" type="ORF">TNCT_294511</name>
</gene>
<keyword evidence="3" id="KW-0548">Nucleotidyltransferase</keyword>
<keyword evidence="6" id="KW-0378">Hydrolase</keyword>
<organism evidence="9 10">
    <name type="scientific">Trichonephila clavata</name>
    <name type="common">Joro spider</name>
    <name type="synonym">Nephila clavata</name>
    <dbReference type="NCBI Taxonomy" id="2740835"/>
    <lineage>
        <taxon>Eukaryota</taxon>
        <taxon>Metazoa</taxon>
        <taxon>Ecdysozoa</taxon>
        <taxon>Arthropoda</taxon>
        <taxon>Chelicerata</taxon>
        <taxon>Arachnida</taxon>
        <taxon>Araneae</taxon>
        <taxon>Araneomorphae</taxon>
        <taxon>Entelegynae</taxon>
        <taxon>Araneoidea</taxon>
        <taxon>Nephilidae</taxon>
        <taxon>Trichonephila</taxon>
    </lineage>
</organism>